<organism evidence="2 3">
    <name type="scientific">Pseudoalteromonas undina</name>
    <dbReference type="NCBI Taxonomy" id="43660"/>
    <lineage>
        <taxon>Bacteria</taxon>
        <taxon>Pseudomonadati</taxon>
        <taxon>Pseudomonadota</taxon>
        <taxon>Gammaproteobacteria</taxon>
        <taxon>Alteromonadales</taxon>
        <taxon>Pseudoalteromonadaceae</taxon>
        <taxon>Pseudoalteromonas</taxon>
    </lineage>
</organism>
<sequence length="118" mass="13690">MQLIDPSSIQVISAYFFFGGCIGVFIWIGLVIYLKTKWLPLLEETLDDGVKFYSLNIFLSASGILQYATVFIWSFHAKRYGMFEKRQSIPKHIQKWFVFAFFWLMFSGVLIVISAVIT</sequence>
<accession>A0ABN0NL79</accession>
<keyword evidence="1" id="KW-0472">Membrane</keyword>
<gene>
    <name evidence="2" type="ORF">PUND_03875</name>
</gene>
<keyword evidence="1" id="KW-1133">Transmembrane helix</keyword>
<keyword evidence="1" id="KW-0812">Transmembrane</keyword>
<reference evidence="2" key="1">
    <citation type="journal article" date="2012" name="J. Bacteriol.">
        <title>Genome sequences of type strains of seven species of the marine bacterium Pseudoalteromonas.</title>
        <authorList>
            <person name="Xie B.B."/>
            <person name="Shu Y.L."/>
            <person name="Qin Q.L."/>
            <person name="Rong J.C."/>
            <person name="Zhang X.Y."/>
            <person name="Chen X.L."/>
            <person name="Shi M."/>
            <person name="He H.L."/>
            <person name="Zhou B.C."/>
            <person name="Zhang Y.Z."/>
        </authorList>
    </citation>
    <scope>NUCLEOTIDE SEQUENCE [LARGE SCALE GENOMIC DNA]</scope>
    <source>
        <strain evidence="2">NCIMB 2128</strain>
    </source>
</reference>
<keyword evidence="3" id="KW-1185">Reference proteome</keyword>
<feature type="transmembrane region" description="Helical" evidence="1">
    <location>
        <begin position="53"/>
        <end position="75"/>
    </location>
</feature>
<reference evidence="2" key="2">
    <citation type="submission" date="2013-04" db="EMBL/GenBank/DDBJ databases">
        <title>Genome sequence of Pseudoalteromonas undina.</title>
        <authorList>
            <person name="Xie B.-B."/>
            <person name="Rong J.-C."/>
            <person name="Qin Q.-L."/>
            <person name="Shu Y.-L."/>
            <person name="Zhang Y.-Z."/>
        </authorList>
    </citation>
    <scope>NUCLEOTIDE SEQUENCE</scope>
    <source>
        <strain evidence="2">NCIMB 2128</strain>
    </source>
</reference>
<dbReference type="EMBL" id="AHCF02000008">
    <property type="protein sequence ID" value="ERG62202.1"/>
    <property type="molecule type" value="Genomic_DNA"/>
</dbReference>
<protein>
    <submittedName>
        <fullName evidence="2">Uncharacterized protein</fullName>
    </submittedName>
</protein>
<dbReference type="Proteomes" id="UP000016534">
    <property type="component" value="Unassembled WGS sequence"/>
</dbReference>
<proteinExistence type="predicted"/>
<evidence type="ECO:0000313" key="2">
    <source>
        <dbReference type="EMBL" id="ERG62202.1"/>
    </source>
</evidence>
<comment type="caution">
    <text evidence="2">The sequence shown here is derived from an EMBL/GenBank/DDBJ whole genome shotgun (WGS) entry which is preliminary data.</text>
</comment>
<name>A0ABN0NL79_9GAMM</name>
<feature type="transmembrane region" description="Helical" evidence="1">
    <location>
        <begin position="12"/>
        <end position="33"/>
    </location>
</feature>
<evidence type="ECO:0000256" key="1">
    <source>
        <dbReference type="SAM" id="Phobius"/>
    </source>
</evidence>
<feature type="transmembrane region" description="Helical" evidence="1">
    <location>
        <begin position="96"/>
        <end position="117"/>
    </location>
</feature>
<evidence type="ECO:0000313" key="3">
    <source>
        <dbReference type="Proteomes" id="UP000016534"/>
    </source>
</evidence>